<keyword evidence="9 12" id="KW-0812">Transmembrane</keyword>
<feature type="domain" description="Glycosyltransferase 2-like" evidence="13">
    <location>
        <begin position="207"/>
        <end position="400"/>
    </location>
</feature>
<organism evidence="14 15">
    <name type="scientific">Termitidicoccus mucosus</name>
    <dbReference type="NCBI Taxonomy" id="1184151"/>
    <lineage>
        <taxon>Bacteria</taxon>
        <taxon>Pseudomonadati</taxon>
        <taxon>Verrucomicrobiota</taxon>
        <taxon>Opitutia</taxon>
        <taxon>Opitutales</taxon>
        <taxon>Opitutaceae</taxon>
        <taxon>Termitidicoccus</taxon>
    </lineage>
</organism>
<feature type="transmembrane region" description="Helical" evidence="12">
    <location>
        <begin position="549"/>
        <end position="571"/>
    </location>
</feature>
<evidence type="ECO:0000256" key="1">
    <source>
        <dbReference type="ARBA" id="ARBA00004429"/>
    </source>
</evidence>
<evidence type="ECO:0000313" key="15">
    <source>
        <dbReference type="Proteomes" id="UP000078486"/>
    </source>
</evidence>
<keyword evidence="15" id="KW-1185">Reference proteome</keyword>
<evidence type="ECO:0000256" key="2">
    <source>
        <dbReference type="ARBA" id="ARBA00005001"/>
    </source>
</evidence>
<comment type="similarity">
    <text evidence="3">Belongs to the glycosyltransferase 2 family. OpgH subfamily.</text>
</comment>
<evidence type="ECO:0000256" key="12">
    <source>
        <dbReference type="SAM" id="Phobius"/>
    </source>
</evidence>
<name>A0A178IPM3_9BACT</name>
<dbReference type="RefSeq" id="WP_068768942.1">
    <property type="nucleotide sequence ID" value="NZ_CP109796.1"/>
</dbReference>
<evidence type="ECO:0000259" key="13">
    <source>
        <dbReference type="Pfam" id="PF13632"/>
    </source>
</evidence>
<dbReference type="InterPro" id="IPR050321">
    <property type="entry name" value="Glycosyltr_2/OpgH_subfam"/>
</dbReference>
<dbReference type="STRING" id="1184151.AW736_03920"/>
<dbReference type="OrthoDB" id="9775281at2"/>
<comment type="pathway">
    <text evidence="2">Glycan metabolism; osmoregulated periplasmic glucan (OPG) biosynthesis.</text>
</comment>
<dbReference type="Proteomes" id="UP000078486">
    <property type="component" value="Unassembled WGS sequence"/>
</dbReference>
<evidence type="ECO:0000256" key="5">
    <source>
        <dbReference type="ARBA" id="ARBA00022475"/>
    </source>
</evidence>
<evidence type="ECO:0000256" key="10">
    <source>
        <dbReference type="ARBA" id="ARBA00022989"/>
    </source>
</evidence>
<gene>
    <name evidence="14" type="ORF">AW736_03920</name>
</gene>
<reference evidence="14 15" key="1">
    <citation type="submission" date="2016-01" db="EMBL/GenBank/DDBJ databases">
        <title>High potential of lignocellulose degradation of a new Verrucomicrobia species.</title>
        <authorList>
            <person name="Wang Y."/>
            <person name="Shi Y."/>
            <person name="Qiu Z."/>
            <person name="Liu S."/>
            <person name="Yang H."/>
        </authorList>
    </citation>
    <scope>NUCLEOTIDE SEQUENCE [LARGE SCALE GENOMIC DNA]</scope>
    <source>
        <strain evidence="14 15">TSB47</strain>
    </source>
</reference>
<protein>
    <recommendedName>
        <fullName evidence="4">Glucans biosynthesis glucosyltransferase H</fullName>
    </recommendedName>
</protein>
<proteinExistence type="inferred from homology"/>
<feature type="transmembrane region" description="Helical" evidence="12">
    <location>
        <begin position="431"/>
        <end position="448"/>
    </location>
</feature>
<dbReference type="InterPro" id="IPR001173">
    <property type="entry name" value="Glyco_trans_2-like"/>
</dbReference>
<dbReference type="NCBIfam" id="NF003958">
    <property type="entry name" value="PRK05454.2-1"/>
    <property type="match status" value="1"/>
</dbReference>
<dbReference type="PANTHER" id="PTHR43867">
    <property type="entry name" value="CELLULOSE SYNTHASE CATALYTIC SUBUNIT A [UDP-FORMING]"/>
    <property type="match status" value="1"/>
</dbReference>
<dbReference type="AlphaFoldDB" id="A0A178IPM3"/>
<dbReference type="NCBIfam" id="NF003962">
    <property type="entry name" value="PRK05454.2-5"/>
    <property type="match status" value="1"/>
</dbReference>
<keyword evidence="5" id="KW-1003">Cell membrane</keyword>
<evidence type="ECO:0000256" key="11">
    <source>
        <dbReference type="ARBA" id="ARBA00023136"/>
    </source>
</evidence>
<keyword evidence="10 12" id="KW-1133">Transmembrane helix</keyword>
<dbReference type="InterPro" id="IPR029044">
    <property type="entry name" value="Nucleotide-diphossugar_trans"/>
</dbReference>
<feature type="transmembrane region" description="Helical" evidence="12">
    <location>
        <begin position="20"/>
        <end position="41"/>
    </location>
</feature>
<keyword evidence="8 14" id="KW-0808">Transferase</keyword>
<evidence type="ECO:0000313" key="14">
    <source>
        <dbReference type="EMBL" id="OAM91287.1"/>
    </source>
</evidence>
<dbReference type="Gene3D" id="3.90.550.10">
    <property type="entry name" value="Spore Coat Polysaccharide Biosynthesis Protein SpsA, Chain A"/>
    <property type="match status" value="1"/>
</dbReference>
<dbReference type="EMBL" id="LRRQ01000031">
    <property type="protein sequence ID" value="OAM91287.1"/>
    <property type="molecule type" value="Genomic_DNA"/>
</dbReference>
<keyword evidence="11 12" id="KW-0472">Membrane</keyword>
<dbReference type="GO" id="GO:0016758">
    <property type="term" value="F:hexosyltransferase activity"/>
    <property type="evidence" value="ECO:0007669"/>
    <property type="project" value="TreeGrafter"/>
</dbReference>
<evidence type="ECO:0000256" key="8">
    <source>
        <dbReference type="ARBA" id="ARBA00022679"/>
    </source>
</evidence>
<feature type="transmembrane region" description="Helical" evidence="12">
    <location>
        <begin position="469"/>
        <end position="490"/>
    </location>
</feature>
<sequence>MRITPAEFPDRQRMTRRRRVFFTLIFLLTCLGAWLMADLLWNDDQRFTFTDGALLALFIVLFAQISTGFIIAMLGLLTMGRRHGDCHGDSSRILATLAPGEEPRLAGTAVVMPVFNEDVSRVFEGLRVIFRSVEETGKLEHFDFFILSDSNQPNQWIQEEVAWVELCKQVGGFGKIFYRKRRQQINKKAGNVADFLRRWGKSYRYMTVLDADSIMTGDALVKLVALMEKNPTAGIIQTAPRLVNGETLYSRLQQFANRLYSPLFLAGLNYWQQDTGNYWGHNAIIRVQPFIDHCALPELPGSEPFGGRILSHDFVEAALMRKAGWSVWLAGEIEGTYEEGPPTLIDSAKRDRRWCQGNMQHSWLLLAKGFRPCNRLHLLMGVTAYVSSPLWLLFLLFSTWHVHELITGGMANSRAMTVVELFGRTLRVPDAVTLFALTLLLLFLPKFISLFQALKHGGRAARFGGRVRLFASTLVEIVISALLAPVNMLFNSKFVATTLLGQGVSWITQRRGAGEDDGTDWREAILTHYPHMLIGLAWGAGAWLLSPVFFWWLSPVLAGMVFSIPLSILLGKLSLGRAAQKAGLFLTPEETQPPLELARLHSNLETCYKHMRPLETLRADYGLLQAVLDPYVNAVHVSMLRQRTPSEESRDYFALLRERLLREGPDALEPKEKLSLLLDAESMIWLHRELWRTPAAALAEWWRLAVRQYNVLTAAPITALYR</sequence>
<dbReference type="SUPFAM" id="SSF53448">
    <property type="entry name" value="Nucleotide-diphospho-sugar transferases"/>
    <property type="match status" value="1"/>
</dbReference>
<dbReference type="PANTHER" id="PTHR43867:SF5">
    <property type="entry name" value="GLUCANS BIOSYNTHESIS GLUCOSYLTRANSFERASE H"/>
    <property type="match status" value="1"/>
</dbReference>
<evidence type="ECO:0000256" key="4">
    <source>
        <dbReference type="ARBA" id="ARBA00020585"/>
    </source>
</evidence>
<comment type="subcellular location">
    <subcellularLocation>
        <location evidence="1">Cell inner membrane</location>
        <topology evidence="1">Multi-pass membrane protein</topology>
    </subcellularLocation>
</comment>
<evidence type="ECO:0000256" key="7">
    <source>
        <dbReference type="ARBA" id="ARBA00022676"/>
    </source>
</evidence>
<keyword evidence="7" id="KW-0328">Glycosyltransferase</keyword>
<comment type="caution">
    <text evidence="14">The sequence shown here is derived from an EMBL/GenBank/DDBJ whole genome shotgun (WGS) entry which is preliminary data.</text>
</comment>
<evidence type="ECO:0000256" key="6">
    <source>
        <dbReference type="ARBA" id="ARBA00022519"/>
    </source>
</evidence>
<keyword evidence="6" id="KW-0997">Cell inner membrane</keyword>
<feature type="transmembrane region" description="Helical" evidence="12">
    <location>
        <begin position="378"/>
        <end position="400"/>
    </location>
</feature>
<dbReference type="Pfam" id="PF13632">
    <property type="entry name" value="Glyco_trans_2_3"/>
    <property type="match status" value="1"/>
</dbReference>
<accession>A0A178IPM3</accession>
<dbReference type="CDD" id="cd04191">
    <property type="entry name" value="Glucan_BSP_MdoH"/>
    <property type="match status" value="1"/>
</dbReference>
<evidence type="ECO:0000256" key="9">
    <source>
        <dbReference type="ARBA" id="ARBA00022692"/>
    </source>
</evidence>
<dbReference type="GO" id="GO:0005886">
    <property type="term" value="C:plasma membrane"/>
    <property type="evidence" value="ECO:0007669"/>
    <property type="project" value="UniProtKB-SubCell"/>
</dbReference>
<feature type="transmembrane region" description="Helical" evidence="12">
    <location>
        <begin position="53"/>
        <end position="77"/>
    </location>
</feature>
<evidence type="ECO:0000256" key="3">
    <source>
        <dbReference type="ARBA" id="ARBA00009337"/>
    </source>
</evidence>